<evidence type="ECO:0000313" key="12">
    <source>
        <dbReference type="Proteomes" id="UP001516023"/>
    </source>
</evidence>
<comment type="subcellular location">
    <subcellularLocation>
        <location evidence="1">Cytoplasm</location>
    </subcellularLocation>
</comment>
<evidence type="ECO:0000256" key="4">
    <source>
        <dbReference type="ARBA" id="ARBA00022490"/>
    </source>
</evidence>
<dbReference type="AlphaFoldDB" id="A0ABD3Q1A2"/>
<dbReference type="Gene3D" id="3.40.50.300">
    <property type="entry name" value="P-loop containing nucleotide triphosphate hydrolases"/>
    <property type="match status" value="1"/>
</dbReference>
<protein>
    <recommendedName>
        <fullName evidence="3">tRNA threonylcarbamoyladenosine biosynthesis protein TsaE</fullName>
    </recommendedName>
    <alternativeName>
        <fullName evidence="10">t(6)A37 threonylcarbamoyladenosine biosynthesis protein TsaE</fullName>
    </alternativeName>
</protein>
<dbReference type="PANTHER" id="PTHR33540">
    <property type="entry name" value="TRNA THREONYLCARBAMOYLADENOSINE BIOSYNTHESIS PROTEIN TSAE"/>
    <property type="match status" value="1"/>
</dbReference>
<evidence type="ECO:0000256" key="6">
    <source>
        <dbReference type="ARBA" id="ARBA00022723"/>
    </source>
</evidence>
<dbReference type="SUPFAM" id="SSF52540">
    <property type="entry name" value="P-loop containing nucleoside triphosphate hydrolases"/>
    <property type="match status" value="1"/>
</dbReference>
<dbReference type="EMBL" id="JABMIG020000091">
    <property type="protein sequence ID" value="KAL3793396.1"/>
    <property type="molecule type" value="Genomic_DNA"/>
</dbReference>
<evidence type="ECO:0000313" key="11">
    <source>
        <dbReference type="EMBL" id="KAL3793396.1"/>
    </source>
</evidence>
<keyword evidence="5" id="KW-0819">tRNA processing</keyword>
<evidence type="ECO:0000256" key="8">
    <source>
        <dbReference type="ARBA" id="ARBA00022840"/>
    </source>
</evidence>
<dbReference type="GO" id="GO:0008033">
    <property type="term" value="P:tRNA processing"/>
    <property type="evidence" value="ECO:0007669"/>
    <property type="project" value="UniProtKB-KW"/>
</dbReference>
<comment type="similarity">
    <text evidence="2">Belongs to the TsaE family.</text>
</comment>
<organism evidence="11 12">
    <name type="scientific">Cyclotella cryptica</name>
    <dbReference type="NCBI Taxonomy" id="29204"/>
    <lineage>
        <taxon>Eukaryota</taxon>
        <taxon>Sar</taxon>
        <taxon>Stramenopiles</taxon>
        <taxon>Ochrophyta</taxon>
        <taxon>Bacillariophyta</taxon>
        <taxon>Coscinodiscophyceae</taxon>
        <taxon>Thalassiosirophycidae</taxon>
        <taxon>Stephanodiscales</taxon>
        <taxon>Stephanodiscaceae</taxon>
        <taxon>Cyclotella</taxon>
    </lineage>
</organism>
<dbReference type="GO" id="GO:0005524">
    <property type="term" value="F:ATP binding"/>
    <property type="evidence" value="ECO:0007669"/>
    <property type="project" value="UniProtKB-KW"/>
</dbReference>
<accession>A0ABD3Q1A2</accession>
<evidence type="ECO:0000256" key="2">
    <source>
        <dbReference type="ARBA" id="ARBA00007599"/>
    </source>
</evidence>
<dbReference type="Pfam" id="PF02367">
    <property type="entry name" value="TsaE"/>
    <property type="match status" value="1"/>
</dbReference>
<name>A0ABD3Q1A2_9STRA</name>
<dbReference type="GO" id="GO:0046872">
    <property type="term" value="F:metal ion binding"/>
    <property type="evidence" value="ECO:0007669"/>
    <property type="project" value="UniProtKB-KW"/>
</dbReference>
<evidence type="ECO:0000256" key="10">
    <source>
        <dbReference type="ARBA" id="ARBA00032441"/>
    </source>
</evidence>
<keyword evidence="4" id="KW-0963">Cytoplasm</keyword>
<dbReference type="GO" id="GO:0005737">
    <property type="term" value="C:cytoplasm"/>
    <property type="evidence" value="ECO:0007669"/>
    <property type="project" value="UniProtKB-SubCell"/>
</dbReference>
<dbReference type="NCBIfam" id="TIGR00150">
    <property type="entry name" value="T6A_YjeE"/>
    <property type="match status" value="1"/>
</dbReference>
<keyword evidence="7" id="KW-0547">Nucleotide-binding</keyword>
<keyword evidence="8" id="KW-0067">ATP-binding</keyword>
<evidence type="ECO:0000256" key="5">
    <source>
        <dbReference type="ARBA" id="ARBA00022694"/>
    </source>
</evidence>
<evidence type="ECO:0000256" key="1">
    <source>
        <dbReference type="ARBA" id="ARBA00004496"/>
    </source>
</evidence>
<keyword evidence="6" id="KW-0479">Metal-binding</keyword>
<dbReference type="PANTHER" id="PTHR33540:SF2">
    <property type="entry name" value="TRNA THREONYLCARBAMOYLADENOSINE BIOSYNTHESIS PROTEIN TSAE"/>
    <property type="match status" value="1"/>
</dbReference>
<dbReference type="Proteomes" id="UP001516023">
    <property type="component" value="Unassembled WGS sequence"/>
</dbReference>
<dbReference type="InterPro" id="IPR027417">
    <property type="entry name" value="P-loop_NTPase"/>
</dbReference>
<evidence type="ECO:0000256" key="9">
    <source>
        <dbReference type="ARBA" id="ARBA00022842"/>
    </source>
</evidence>
<proteinExistence type="inferred from homology"/>
<dbReference type="InterPro" id="IPR003442">
    <property type="entry name" value="T6A_TsaE"/>
</dbReference>
<evidence type="ECO:0000256" key="3">
    <source>
        <dbReference type="ARBA" id="ARBA00019010"/>
    </source>
</evidence>
<comment type="caution">
    <text evidence="11">The sequence shown here is derived from an EMBL/GenBank/DDBJ whole genome shotgun (WGS) entry which is preliminary data.</text>
</comment>
<gene>
    <name evidence="11" type="ORF">HJC23_001844</name>
</gene>
<keyword evidence="12" id="KW-1185">Reference proteome</keyword>
<reference evidence="11 12" key="1">
    <citation type="journal article" date="2020" name="G3 (Bethesda)">
        <title>Improved Reference Genome for Cyclotella cryptica CCMP332, a Model for Cell Wall Morphogenesis, Salinity Adaptation, and Lipid Production in Diatoms (Bacillariophyta).</title>
        <authorList>
            <person name="Roberts W.R."/>
            <person name="Downey K.M."/>
            <person name="Ruck E.C."/>
            <person name="Traller J.C."/>
            <person name="Alverson A.J."/>
        </authorList>
    </citation>
    <scope>NUCLEOTIDE SEQUENCE [LARGE SCALE GENOMIC DNA]</scope>
    <source>
        <strain evidence="11 12">CCMP332</strain>
    </source>
</reference>
<keyword evidence="9" id="KW-0460">Magnesium</keyword>
<evidence type="ECO:0000256" key="7">
    <source>
        <dbReference type="ARBA" id="ARBA00022741"/>
    </source>
</evidence>
<sequence length="263" mass="29519">MRIVPPTLQPLFFMSAAALRKIHAFTALPATLCQSQRTSLIAPLLPAANRHARHLYHSTTRSLRTSATTRQDALHDACNNVSNNNNTDNSYALTLAIPTPEDMQDIGGLLSINTQRGDILLLDGDLGAGKTCFSRGFIRARTGMEEERVTSPTYLLSNCYLADGGETKIYHLDLYRLSGSGQDLLPLDLNNIFHNCISLIEWPSRLSEKPDHRLDVTLTIEPGAEMDDLETRCRIMKLEPYGDRWMERLKFLESEGYFDDLCC</sequence>